<evidence type="ECO:0000256" key="3">
    <source>
        <dbReference type="ARBA" id="ARBA00023295"/>
    </source>
</evidence>
<gene>
    <name evidence="5" type="ORF">C1H46_037287</name>
</gene>
<evidence type="ECO:0000313" key="5">
    <source>
        <dbReference type="EMBL" id="TQD77182.1"/>
    </source>
</evidence>
<protein>
    <recommendedName>
        <fullName evidence="7">Beta-glucosidase</fullName>
    </recommendedName>
</protein>
<organism evidence="5 6">
    <name type="scientific">Malus baccata</name>
    <name type="common">Siberian crab apple</name>
    <name type="synonym">Pyrus baccata</name>
    <dbReference type="NCBI Taxonomy" id="106549"/>
    <lineage>
        <taxon>Eukaryota</taxon>
        <taxon>Viridiplantae</taxon>
        <taxon>Streptophyta</taxon>
        <taxon>Embryophyta</taxon>
        <taxon>Tracheophyta</taxon>
        <taxon>Spermatophyta</taxon>
        <taxon>Magnoliopsida</taxon>
        <taxon>eudicotyledons</taxon>
        <taxon>Gunneridae</taxon>
        <taxon>Pentapetalae</taxon>
        <taxon>rosids</taxon>
        <taxon>fabids</taxon>
        <taxon>Rosales</taxon>
        <taxon>Rosaceae</taxon>
        <taxon>Amygdaloideae</taxon>
        <taxon>Maleae</taxon>
        <taxon>Malus</taxon>
    </lineage>
</organism>
<proteinExistence type="inferred from homology"/>
<dbReference type="PANTHER" id="PTHR10353">
    <property type="entry name" value="GLYCOSYL HYDROLASE"/>
    <property type="match status" value="1"/>
</dbReference>
<dbReference type="GO" id="GO:0008422">
    <property type="term" value="F:beta-glucosidase activity"/>
    <property type="evidence" value="ECO:0007669"/>
    <property type="project" value="TreeGrafter"/>
</dbReference>
<keyword evidence="3" id="KW-0326">Glycosidase</keyword>
<name>A0A540KT40_MALBA</name>
<keyword evidence="2" id="KW-0378">Hydrolase</keyword>
<dbReference type="AlphaFoldDB" id="A0A540KT40"/>
<evidence type="ECO:0000256" key="2">
    <source>
        <dbReference type="ARBA" id="ARBA00022801"/>
    </source>
</evidence>
<dbReference type="EMBL" id="VIEB01000978">
    <property type="protein sequence ID" value="TQD77182.1"/>
    <property type="molecule type" value="Genomic_DNA"/>
</dbReference>
<dbReference type="Pfam" id="PF00232">
    <property type="entry name" value="Glyco_hydro_1"/>
    <property type="match status" value="2"/>
</dbReference>
<accession>A0A540KT40</accession>
<dbReference type="PRINTS" id="PR00131">
    <property type="entry name" value="GLHYDRLASE1"/>
</dbReference>
<dbReference type="SUPFAM" id="SSF51445">
    <property type="entry name" value="(Trans)glycosidases"/>
    <property type="match status" value="1"/>
</dbReference>
<evidence type="ECO:0008006" key="7">
    <source>
        <dbReference type="Google" id="ProtNLM"/>
    </source>
</evidence>
<sequence>MAEDQAYGITTPTNIQEDVGIMKNMGMDSYRFSISWSRLLPNGKLSGGVNMEGIKYYNNLIDELLRSGLTPFVTLFHWDIPQALVDEYGGLLSPRIVDHFKDYADLCFMHFGDRVKHWLTLNEPFTADQNGAIGLAVVTHWFEPASKAKKDIDAANRALDFMFGWFMDPITTGDYPRSMRTYVGSRLPQFTKEQSDSLNGSYDFIGINYYSARYASNPLENSSDPESYINDPHVNATTEVNGKPIGPRAASDWLYIYPKGIHDLMIYTKEKYNDPAIYITENGVDEFTNSSLSLEQALNDTIRVNYYRDHLCHLQAAIQSGAKVKGYFAWSILDNFEWAEGYRSRFGLNYVDYDGALTRYPKRSANWFKTFLKKSQRNMKNIQVSADDNDEDIKLVYQI</sequence>
<dbReference type="InterPro" id="IPR001360">
    <property type="entry name" value="Glyco_hydro_1"/>
</dbReference>
<dbReference type="GO" id="GO:0005975">
    <property type="term" value="P:carbohydrate metabolic process"/>
    <property type="evidence" value="ECO:0007669"/>
    <property type="project" value="InterPro"/>
</dbReference>
<evidence type="ECO:0000313" key="6">
    <source>
        <dbReference type="Proteomes" id="UP000315295"/>
    </source>
</evidence>
<keyword evidence="6" id="KW-1185">Reference proteome</keyword>
<evidence type="ECO:0000256" key="4">
    <source>
        <dbReference type="RuleBase" id="RU003690"/>
    </source>
</evidence>
<evidence type="ECO:0000256" key="1">
    <source>
        <dbReference type="ARBA" id="ARBA00010838"/>
    </source>
</evidence>
<dbReference type="Gene3D" id="3.20.20.80">
    <property type="entry name" value="Glycosidases"/>
    <property type="match status" value="2"/>
</dbReference>
<dbReference type="Proteomes" id="UP000315295">
    <property type="component" value="Unassembled WGS sequence"/>
</dbReference>
<dbReference type="PANTHER" id="PTHR10353:SF137">
    <property type="entry name" value="MYROSINASE 3-RELATED"/>
    <property type="match status" value="1"/>
</dbReference>
<dbReference type="InterPro" id="IPR017853">
    <property type="entry name" value="GH"/>
</dbReference>
<comment type="similarity">
    <text evidence="1 4">Belongs to the glycosyl hydrolase 1 family.</text>
</comment>
<comment type="caution">
    <text evidence="5">The sequence shown here is derived from an EMBL/GenBank/DDBJ whole genome shotgun (WGS) entry which is preliminary data.</text>
</comment>
<dbReference type="STRING" id="106549.A0A540KT40"/>
<reference evidence="5 6" key="1">
    <citation type="journal article" date="2019" name="G3 (Bethesda)">
        <title>Sequencing of a Wild Apple (Malus baccata) Genome Unravels the Differences Between Cultivated and Wild Apple Species Regarding Disease Resistance and Cold Tolerance.</title>
        <authorList>
            <person name="Chen X."/>
        </authorList>
    </citation>
    <scope>NUCLEOTIDE SEQUENCE [LARGE SCALE GENOMIC DNA]</scope>
    <source>
        <strain evidence="6">cv. Shandingzi</strain>
        <tissue evidence="5">Leaves</tissue>
    </source>
</reference>